<dbReference type="Pfam" id="PF03741">
    <property type="entry name" value="TerC"/>
    <property type="match status" value="1"/>
</dbReference>
<feature type="transmembrane region" description="Helical" evidence="6">
    <location>
        <begin position="66"/>
        <end position="85"/>
    </location>
</feature>
<evidence type="ECO:0000256" key="6">
    <source>
        <dbReference type="SAM" id="Phobius"/>
    </source>
</evidence>
<evidence type="ECO:0000313" key="8">
    <source>
        <dbReference type="Proteomes" id="UP000199441"/>
    </source>
</evidence>
<dbReference type="STRING" id="670155.SAMN04488001_0821"/>
<organism evidence="7 8">
    <name type="scientific">Litoreibacter albidus</name>
    <dbReference type="NCBI Taxonomy" id="670155"/>
    <lineage>
        <taxon>Bacteria</taxon>
        <taxon>Pseudomonadati</taxon>
        <taxon>Pseudomonadota</taxon>
        <taxon>Alphaproteobacteria</taxon>
        <taxon>Rhodobacterales</taxon>
        <taxon>Roseobacteraceae</taxon>
        <taxon>Litoreibacter</taxon>
    </lineage>
</organism>
<keyword evidence="3 6" id="KW-0812">Transmembrane</keyword>
<dbReference type="AlphaFoldDB" id="A0A1H2SHV7"/>
<accession>A0A1H2SHV7</accession>
<keyword evidence="4 6" id="KW-1133">Transmembrane helix</keyword>
<dbReference type="EMBL" id="FNOI01000001">
    <property type="protein sequence ID" value="SDW31263.1"/>
    <property type="molecule type" value="Genomic_DNA"/>
</dbReference>
<comment type="similarity">
    <text evidence="2">Belongs to the TerC family.</text>
</comment>
<evidence type="ECO:0000256" key="1">
    <source>
        <dbReference type="ARBA" id="ARBA00004141"/>
    </source>
</evidence>
<feature type="transmembrane region" description="Helical" evidence="6">
    <location>
        <begin position="41"/>
        <end position="60"/>
    </location>
</feature>
<evidence type="ECO:0000313" key="7">
    <source>
        <dbReference type="EMBL" id="SDW31263.1"/>
    </source>
</evidence>
<name>A0A1H2SHV7_9RHOB</name>
<evidence type="ECO:0000256" key="4">
    <source>
        <dbReference type="ARBA" id="ARBA00022989"/>
    </source>
</evidence>
<dbReference type="RefSeq" id="WP_089944813.1">
    <property type="nucleotide sequence ID" value="NZ_FNOI01000001.1"/>
</dbReference>
<evidence type="ECO:0000256" key="5">
    <source>
        <dbReference type="ARBA" id="ARBA00023136"/>
    </source>
</evidence>
<comment type="subcellular location">
    <subcellularLocation>
        <location evidence="1">Membrane</location>
        <topology evidence="1">Multi-pass membrane protein</topology>
    </subcellularLocation>
</comment>
<feature type="transmembrane region" description="Helical" evidence="6">
    <location>
        <begin position="12"/>
        <end position="34"/>
    </location>
</feature>
<keyword evidence="5 6" id="KW-0472">Membrane</keyword>
<protein>
    <submittedName>
        <fullName evidence="7">Integral membrane protein, YjbE family</fullName>
    </submittedName>
</protein>
<dbReference type="InterPro" id="IPR005496">
    <property type="entry name" value="Integral_membrane_TerC"/>
</dbReference>
<gene>
    <name evidence="7" type="ORF">SAMN04488001_0821</name>
</gene>
<dbReference type="PANTHER" id="PTHR30238">
    <property type="entry name" value="MEMBRANE BOUND PREDICTED REDOX MODULATOR"/>
    <property type="match status" value="1"/>
</dbReference>
<keyword evidence="8" id="KW-1185">Reference proteome</keyword>
<dbReference type="GO" id="GO:0016020">
    <property type="term" value="C:membrane"/>
    <property type="evidence" value="ECO:0007669"/>
    <property type="project" value="UniProtKB-SubCell"/>
</dbReference>
<dbReference type="InterPro" id="IPR022301">
    <property type="entry name" value="Integral_membrane_YjbE"/>
</dbReference>
<proteinExistence type="inferred from homology"/>
<evidence type="ECO:0000256" key="2">
    <source>
        <dbReference type="ARBA" id="ARBA00007511"/>
    </source>
</evidence>
<reference evidence="8" key="1">
    <citation type="submission" date="2016-10" db="EMBL/GenBank/DDBJ databases">
        <authorList>
            <person name="Varghese N."/>
            <person name="Submissions S."/>
        </authorList>
    </citation>
    <scope>NUCLEOTIDE SEQUENCE [LARGE SCALE GENOMIC DNA]</scope>
    <source>
        <strain evidence="8">DSM 26922</strain>
    </source>
</reference>
<sequence length="222" mass="24017">MIDTLLDFGKIVIADLILSGDNALIIGMAAAGLAPDLRKKAILYGMVIAAFLRIAFAVVATKLLGIPGILFVGSLLLFWVCWRLYTEIRDNVDEQAEHALELAEDETQGYTGPPRRTLAAALLSITIADVSMSLDNVLAVAAIADGDTNMLIFGLALAIILMAFAATMIMKLLTRYPWISWLGLIVLLYVAGEMLYRGVFDASTGIGPMMGWFEGYQMGKGH</sequence>
<dbReference type="Proteomes" id="UP000199441">
    <property type="component" value="Unassembled WGS sequence"/>
</dbReference>
<feature type="transmembrane region" description="Helical" evidence="6">
    <location>
        <begin position="181"/>
        <end position="200"/>
    </location>
</feature>
<feature type="transmembrane region" description="Helical" evidence="6">
    <location>
        <begin position="150"/>
        <end position="169"/>
    </location>
</feature>
<dbReference type="PANTHER" id="PTHR30238:SF4">
    <property type="entry name" value="SLL1022 PROTEIN"/>
    <property type="match status" value="1"/>
</dbReference>
<evidence type="ECO:0000256" key="3">
    <source>
        <dbReference type="ARBA" id="ARBA00022692"/>
    </source>
</evidence>
<dbReference type="OrthoDB" id="9807970at2"/>
<dbReference type="NCBIfam" id="TIGR03717">
    <property type="entry name" value="R_switched_YjbE"/>
    <property type="match status" value="1"/>
</dbReference>